<protein>
    <recommendedName>
        <fullName evidence="6">Carboxylic ester hydrolase</fullName>
        <ecNumber evidence="6">3.1.1.-</ecNumber>
    </recommendedName>
</protein>
<organism evidence="8 9">
    <name type="scientific">Microctonus aethiopoides</name>
    <dbReference type="NCBI Taxonomy" id="144406"/>
    <lineage>
        <taxon>Eukaryota</taxon>
        <taxon>Metazoa</taxon>
        <taxon>Ecdysozoa</taxon>
        <taxon>Arthropoda</taxon>
        <taxon>Hexapoda</taxon>
        <taxon>Insecta</taxon>
        <taxon>Pterygota</taxon>
        <taxon>Neoptera</taxon>
        <taxon>Endopterygota</taxon>
        <taxon>Hymenoptera</taxon>
        <taxon>Apocrita</taxon>
        <taxon>Ichneumonoidea</taxon>
        <taxon>Braconidae</taxon>
        <taxon>Euphorinae</taxon>
        <taxon>Microctonus</taxon>
    </lineage>
</organism>
<keyword evidence="5" id="KW-0325">Glycoprotein</keyword>
<accession>A0AA39FLT1</accession>
<dbReference type="PANTHER" id="PTHR43142">
    <property type="entry name" value="CARBOXYLIC ESTER HYDROLASE"/>
    <property type="match status" value="1"/>
</dbReference>
<proteinExistence type="inferred from homology"/>
<evidence type="ECO:0000256" key="2">
    <source>
        <dbReference type="ARBA" id="ARBA00022487"/>
    </source>
</evidence>
<dbReference type="EC" id="3.1.1.-" evidence="6"/>
<dbReference type="InterPro" id="IPR019819">
    <property type="entry name" value="Carboxylesterase_B_CS"/>
</dbReference>
<comment type="similarity">
    <text evidence="1 6">Belongs to the type-B carboxylesterase/lipase family.</text>
</comment>
<evidence type="ECO:0000256" key="3">
    <source>
        <dbReference type="ARBA" id="ARBA00022801"/>
    </source>
</evidence>
<dbReference type="Gene3D" id="3.40.50.1820">
    <property type="entry name" value="alpha/beta hydrolase"/>
    <property type="match status" value="1"/>
</dbReference>
<evidence type="ECO:0000313" key="9">
    <source>
        <dbReference type="Proteomes" id="UP001168990"/>
    </source>
</evidence>
<keyword evidence="3 6" id="KW-0378">Hydrolase</keyword>
<keyword evidence="4" id="KW-1015">Disulfide bond</keyword>
<evidence type="ECO:0000256" key="6">
    <source>
        <dbReference type="RuleBase" id="RU361235"/>
    </source>
</evidence>
<evidence type="ECO:0000259" key="7">
    <source>
        <dbReference type="Pfam" id="PF00135"/>
    </source>
</evidence>
<comment type="caution">
    <text evidence="8">The sequence shown here is derived from an EMBL/GenBank/DDBJ whole genome shotgun (WGS) entry which is preliminary data.</text>
</comment>
<dbReference type="PROSITE" id="PS00941">
    <property type="entry name" value="CARBOXYLESTERASE_B_2"/>
    <property type="match status" value="1"/>
</dbReference>
<reference evidence="8" key="1">
    <citation type="journal article" date="2023" name="bioRxiv">
        <title>Scaffold-level genome assemblies of two parasitoid biocontrol wasps reveal the parthenogenesis mechanism and an associated novel virus.</title>
        <authorList>
            <person name="Inwood S."/>
            <person name="Skelly J."/>
            <person name="Guhlin J."/>
            <person name="Harrop T."/>
            <person name="Goldson S."/>
            <person name="Dearden P."/>
        </authorList>
    </citation>
    <scope>NUCLEOTIDE SEQUENCE</scope>
    <source>
        <strain evidence="8">Irish</strain>
        <tissue evidence="8">Whole body</tissue>
    </source>
</reference>
<dbReference type="Pfam" id="PF00135">
    <property type="entry name" value="COesterase"/>
    <property type="match status" value="1"/>
</dbReference>
<dbReference type="AlphaFoldDB" id="A0AA39FLT1"/>
<dbReference type="Proteomes" id="UP001168990">
    <property type="component" value="Unassembled WGS sequence"/>
</dbReference>
<dbReference type="PROSITE" id="PS00122">
    <property type="entry name" value="CARBOXYLESTERASE_B_1"/>
    <property type="match status" value="1"/>
</dbReference>
<sequence>MTHFKSLAYNREKNIIDERVAQSEVRTSLGKIIGTSFTTRYGRSISAFLQIPYAQSPVGNLRFKNPLPALPWKGTFTADKIALPCPQINEDGETLGVEDCLFLNVYTPRINTSNLLPTMVYIHGGAFQIGNARPSYVGPEFILDKDVVLVTMQYRLGVLGFLSTGDVVAPGNFGLKDQVLALQWVQENIVNFGGDPESVTLFGQSAGSVSVNFHVLSPITKGLFHRYIAQSGSALCPWAFSYSKVYKNYAFELGKKFNCSTNSSEDLIDCLRKIDADDLIINKSVFSGVQQLTGVTWIPTDEPDIPGAFLTMHPVESILQNKILDLPNISGDVKDEGLVVTAKLYANETLFNSIVKDINQFLGFLTSSYTTGDDAGKIADKLKKFYFSDIDINNKTQVLKKLTDLLGDVSFIFPEILQLQLVNERIKSPCYLYSFEYRGKYSKTSSVLNNNVDIGVTHTDDLIYLFPSPPYLFNISTPVELSQLDNRMVDILIDLWTSFASTGVPTTNFNDDPYIWEPYSDENYYLQISGDSQKNISLSKQSHLLEHRMHFWAMLLVKSLI</sequence>
<dbReference type="SUPFAM" id="SSF53474">
    <property type="entry name" value="alpha/beta-Hydrolases"/>
    <property type="match status" value="1"/>
</dbReference>
<feature type="domain" description="Carboxylesterase type B" evidence="7">
    <location>
        <begin position="22"/>
        <end position="552"/>
    </location>
</feature>
<keyword evidence="9" id="KW-1185">Reference proteome</keyword>
<gene>
    <name evidence="8" type="ORF">PV328_005333</name>
</gene>
<name>A0AA39FLT1_9HYME</name>
<keyword evidence="2" id="KW-0719">Serine esterase</keyword>
<dbReference type="InterPro" id="IPR002018">
    <property type="entry name" value="CarbesteraseB"/>
</dbReference>
<dbReference type="GO" id="GO:0052689">
    <property type="term" value="F:carboxylic ester hydrolase activity"/>
    <property type="evidence" value="ECO:0007669"/>
    <property type="project" value="UniProtKB-KW"/>
</dbReference>
<dbReference type="EMBL" id="JAQQBS010000002">
    <property type="protein sequence ID" value="KAK0171947.1"/>
    <property type="molecule type" value="Genomic_DNA"/>
</dbReference>
<evidence type="ECO:0000313" key="8">
    <source>
        <dbReference type="EMBL" id="KAK0171947.1"/>
    </source>
</evidence>
<reference evidence="8" key="2">
    <citation type="submission" date="2023-03" db="EMBL/GenBank/DDBJ databases">
        <authorList>
            <person name="Inwood S.N."/>
            <person name="Skelly J.G."/>
            <person name="Guhlin J."/>
            <person name="Harrop T.W.R."/>
            <person name="Goldson S.G."/>
            <person name="Dearden P.K."/>
        </authorList>
    </citation>
    <scope>NUCLEOTIDE SEQUENCE</scope>
    <source>
        <strain evidence="8">Irish</strain>
        <tissue evidence="8">Whole body</tissue>
    </source>
</reference>
<evidence type="ECO:0000256" key="4">
    <source>
        <dbReference type="ARBA" id="ARBA00023157"/>
    </source>
</evidence>
<evidence type="ECO:0000256" key="5">
    <source>
        <dbReference type="ARBA" id="ARBA00023180"/>
    </source>
</evidence>
<dbReference type="PANTHER" id="PTHR43142:SF1">
    <property type="entry name" value="CARBOXYLIC ESTER HYDROLASE"/>
    <property type="match status" value="1"/>
</dbReference>
<evidence type="ECO:0000256" key="1">
    <source>
        <dbReference type="ARBA" id="ARBA00005964"/>
    </source>
</evidence>
<dbReference type="InterPro" id="IPR019826">
    <property type="entry name" value="Carboxylesterase_B_AS"/>
</dbReference>
<dbReference type="InterPro" id="IPR029058">
    <property type="entry name" value="AB_hydrolase_fold"/>
</dbReference>